<dbReference type="InterPro" id="IPR041698">
    <property type="entry name" value="Methyltransf_25"/>
</dbReference>
<name>A0A8J7MCF2_9BACT</name>
<keyword evidence="1 4" id="KW-0489">Methyltransferase</keyword>
<evidence type="ECO:0000256" key="1">
    <source>
        <dbReference type="ARBA" id="ARBA00022603"/>
    </source>
</evidence>
<comment type="caution">
    <text evidence="4">The sequence shown here is derived from an EMBL/GenBank/DDBJ whole genome shotgun (WGS) entry which is preliminary data.</text>
</comment>
<gene>
    <name evidence="4" type="ORF">JIN82_05130</name>
</gene>
<sequence length="207" mass="23997">MHHDELIAALKNWSQLALPYRARVLDLGSGDAHVAANAWSHESEVRYTGIDFSSSAGKIARERLEKIDWQVEMIDGDFLDKLDQLEGPYDVIVAGYTLHHLSGPEQLAVIARARQLLSPQGTLMVYDVVRRDQETRDEFNQRLLSHIDDDWKTFDDNELAAIRQHISREDYPQTKSWWQKSARLAGFGNWHLHFADERDFFYLIEMS</sequence>
<evidence type="ECO:0000313" key="4">
    <source>
        <dbReference type="EMBL" id="MBK1790538.1"/>
    </source>
</evidence>
<dbReference type="GO" id="GO:0008168">
    <property type="term" value="F:methyltransferase activity"/>
    <property type="evidence" value="ECO:0007669"/>
    <property type="project" value="UniProtKB-KW"/>
</dbReference>
<reference evidence="4" key="1">
    <citation type="submission" date="2021-01" db="EMBL/GenBank/DDBJ databases">
        <title>Modified the classification status of verrucomicrobia.</title>
        <authorList>
            <person name="Feng X."/>
        </authorList>
    </citation>
    <scope>NUCLEOTIDE SEQUENCE</scope>
    <source>
        <strain evidence="4">_KCTC 22039</strain>
    </source>
</reference>
<dbReference type="Pfam" id="PF13649">
    <property type="entry name" value="Methyltransf_25"/>
    <property type="match status" value="1"/>
</dbReference>
<dbReference type="Gene3D" id="3.40.50.150">
    <property type="entry name" value="Vaccinia Virus protein VP39"/>
    <property type="match status" value="1"/>
</dbReference>
<protein>
    <submittedName>
        <fullName evidence="4">Class I SAM-dependent methyltransferase</fullName>
    </submittedName>
</protein>
<dbReference type="GO" id="GO:0032259">
    <property type="term" value="P:methylation"/>
    <property type="evidence" value="ECO:0007669"/>
    <property type="project" value="UniProtKB-KW"/>
</dbReference>
<dbReference type="PANTHER" id="PTHR43861">
    <property type="entry name" value="TRANS-ACONITATE 2-METHYLTRANSFERASE-RELATED"/>
    <property type="match status" value="1"/>
</dbReference>
<keyword evidence="2" id="KW-0808">Transferase</keyword>
<dbReference type="SUPFAM" id="SSF53335">
    <property type="entry name" value="S-adenosyl-L-methionine-dependent methyltransferases"/>
    <property type="match status" value="1"/>
</dbReference>
<dbReference type="Proteomes" id="UP000624703">
    <property type="component" value="Unassembled WGS sequence"/>
</dbReference>
<dbReference type="CDD" id="cd02440">
    <property type="entry name" value="AdoMet_MTases"/>
    <property type="match status" value="1"/>
</dbReference>
<dbReference type="InterPro" id="IPR029063">
    <property type="entry name" value="SAM-dependent_MTases_sf"/>
</dbReference>
<dbReference type="RefSeq" id="WP_200310574.1">
    <property type="nucleotide sequence ID" value="NZ_JAENIM010000023.1"/>
</dbReference>
<keyword evidence="5" id="KW-1185">Reference proteome</keyword>
<evidence type="ECO:0000313" key="5">
    <source>
        <dbReference type="Proteomes" id="UP000624703"/>
    </source>
</evidence>
<proteinExistence type="predicted"/>
<evidence type="ECO:0000259" key="3">
    <source>
        <dbReference type="Pfam" id="PF13649"/>
    </source>
</evidence>
<dbReference type="AlphaFoldDB" id="A0A8J7MCF2"/>
<dbReference type="PANTHER" id="PTHR43861:SF1">
    <property type="entry name" value="TRANS-ACONITATE 2-METHYLTRANSFERASE"/>
    <property type="match status" value="1"/>
</dbReference>
<evidence type="ECO:0000256" key="2">
    <source>
        <dbReference type="ARBA" id="ARBA00022679"/>
    </source>
</evidence>
<organism evidence="4 5">
    <name type="scientific">Persicirhabdus sediminis</name>
    <dbReference type="NCBI Taxonomy" id="454144"/>
    <lineage>
        <taxon>Bacteria</taxon>
        <taxon>Pseudomonadati</taxon>
        <taxon>Verrucomicrobiota</taxon>
        <taxon>Verrucomicrobiia</taxon>
        <taxon>Verrucomicrobiales</taxon>
        <taxon>Verrucomicrobiaceae</taxon>
        <taxon>Persicirhabdus</taxon>
    </lineage>
</organism>
<feature type="domain" description="Methyltransferase" evidence="3">
    <location>
        <begin position="24"/>
        <end position="121"/>
    </location>
</feature>
<accession>A0A8J7MCF2</accession>
<dbReference type="EMBL" id="JAENIM010000023">
    <property type="protein sequence ID" value="MBK1790538.1"/>
    <property type="molecule type" value="Genomic_DNA"/>
</dbReference>